<keyword evidence="2 7" id="KW-0813">Transport</keyword>
<name>A0ABP5F535_9ACTN</name>
<protein>
    <submittedName>
        <fullName evidence="10">ABC transporter permease</fullName>
    </submittedName>
</protein>
<dbReference type="InterPro" id="IPR035906">
    <property type="entry name" value="MetI-like_sf"/>
</dbReference>
<organism evidence="10 11">
    <name type="scientific">Catenulispora yoronensis</name>
    <dbReference type="NCBI Taxonomy" id="450799"/>
    <lineage>
        <taxon>Bacteria</taxon>
        <taxon>Bacillati</taxon>
        <taxon>Actinomycetota</taxon>
        <taxon>Actinomycetes</taxon>
        <taxon>Catenulisporales</taxon>
        <taxon>Catenulisporaceae</taxon>
        <taxon>Catenulispora</taxon>
    </lineage>
</organism>
<feature type="compositionally biased region" description="Acidic residues" evidence="8">
    <location>
        <begin position="7"/>
        <end position="21"/>
    </location>
</feature>
<dbReference type="Gene3D" id="1.10.3720.10">
    <property type="entry name" value="MetI-like"/>
    <property type="match status" value="1"/>
</dbReference>
<evidence type="ECO:0000256" key="2">
    <source>
        <dbReference type="ARBA" id="ARBA00022448"/>
    </source>
</evidence>
<comment type="similarity">
    <text evidence="7">Belongs to the binding-protein-dependent transport system permease family.</text>
</comment>
<feature type="transmembrane region" description="Helical" evidence="7">
    <location>
        <begin position="194"/>
        <end position="215"/>
    </location>
</feature>
<evidence type="ECO:0000256" key="8">
    <source>
        <dbReference type="SAM" id="MobiDB-lite"/>
    </source>
</evidence>
<feature type="transmembrane region" description="Helical" evidence="7">
    <location>
        <begin position="79"/>
        <end position="99"/>
    </location>
</feature>
<dbReference type="PANTHER" id="PTHR30151:SF40">
    <property type="entry name" value="TRANSPORT SYSTEM INTEGRAL MEMBRANE PROTEIN"/>
    <property type="match status" value="1"/>
</dbReference>
<dbReference type="CDD" id="cd06261">
    <property type="entry name" value="TM_PBP2"/>
    <property type="match status" value="1"/>
</dbReference>
<dbReference type="EMBL" id="BAAAQN010000005">
    <property type="protein sequence ID" value="GAA2017244.1"/>
    <property type="molecule type" value="Genomic_DNA"/>
</dbReference>
<dbReference type="Pfam" id="PF00528">
    <property type="entry name" value="BPD_transp_1"/>
    <property type="match status" value="1"/>
</dbReference>
<comment type="caution">
    <text evidence="10">The sequence shown here is derived from an EMBL/GenBank/DDBJ whole genome shotgun (WGS) entry which is preliminary data.</text>
</comment>
<gene>
    <name evidence="10" type="ORF">GCM10009839_11270</name>
</gene>
<comment type="subcellular location">
    <subcellularLocation>
        <location evidence="1 7">Cell membrane</location>
        <topology evidence="1 7">Multi-pass membrane protein</topology>
    </subcellularLocation>
</comment>
<dbReference type="PROSITE" id="PS50928">
    <property type="entry name" value="ABC_TM1"/>
    <property type="match status" value="1"/>
</dbReference>
<evidence type="ECO:0000256" key="6">
    <source>
        <dbReference type="ARBA" id="ARBA00023136"/>
    </source>
</evidence>
<evidence type="ECO:0000259" key="9">
    <source>
        <dbReference type="PROSITE" id="PS50928"/>
    </source>
</evidence>
<dbReference type="PANTHER" id="PTHR30151">
    <property type="entry name" value="ALKANE SULFONATE ABC TRANSPORTER-RELATED, MEMBRANE SUBUNIT"/>
    <property type="match status" value="1"/>
</dbReference>
<feature type="region of interest" description="Disordered" evidence="8">
    <location>
        <begin position="1"/>
        <end position="26"/>
    </location>
</feature>
<evidence type="ECO:0000256" key="7">
    <source>
        <dbReference type="RuleBase" id="RU363032"/>
    </source>
</evidence>
<evidence type="ECO:0000256" key="5">
    <source>
        <dbReference type="ARBA" id="ARBA00022989"/>
    </source>
</evidence>
<dbReference type="SUPFAM" id="SSF161098">
    <property type="entry name" value="MetI-like"/>
    <property type="match status" value="1"/>
</dbReference>
<feature type="domain" description="ABC transmembrane type-1" evidence="9">
    <location>
        <begin position="130"/>
        <end position="314"/>
    </location>
</feature>
<keyword evidence="5 7" id="KW-1133">Transmembrane helix</keyword>
<feature type="transmembrane region" description="Helical" evidence="7">
    <location>
        <begin position="168"/>
        <end position="188"/>
    </location>
</feature>
<reference evidence="11" key="1">
    <citation type="journal article" date="2019" name="Int. J. Syst. Evol. Microbiol.">
        <title>The Global Catalogue of Microorganisms (GCM) 10K type strain sequencing project: providing services to taxonomists for standard genome sequencing and annotation.</title>
        <authorList>
            <consortium name="The Broad Institute Genomics Platform"/>
            <consortium name="The Broad Institute Genome Sequencing Center for Infectious Disease"/>
            <person name="Wu L."/>
            <person name="Ma J."/>
        </authorList>
    </citation>
    <scope>NUCLEOTIDE SEQUENCE [LARGE SCALE GENOMIC DNA]</scope>
    <source>
        <strain evidence="11">JCM 16014</strain>
    </source>
</reference>
<dbReference type="InterPro" id="IPR000515">
    <property type="entry name" value="MetI-like"/>
</dbReference>
<evidence type="ECO:0000313" key="10">
    <source>
        <dbReference type="EMBL" id="GAA2017244.1"/>
    </source>
</evidence>
<keyword evidence="6 7" id="KW-0472">Membrane</keyword>
<evidence type="ECO:0000313" key="11">
    <source>
        <dbReference type="Proteomes" id="UP001500751"/>
    </source>
</evidence>
<dbReference type="RefSeq" id="WP_344664416.1">
    <property type="nucleotide sequence ID" value="NZ_BAAAQN010000005.1"/>
</dbReference>
<keyword evidence="4 7" id="KW-0812">Transmembrane</keyword>
<keyword evidence="11" id="KW-1185">Reference proteome</keyword>
<evidence type="ECO:0000256" key="4">
    <source>
        <dbReference type="ARBA" id="ARBA00022692"/>
    </source>
</evidence>
<evidence type="ECO:0000256" key="3">
    <source>
        <dbReference type="ARBA" id="ARBA00022475"/>
    </source>
</evidence>
<evidence type="ECO:0000256" key="1">
    <source>
        <dbReference type="ARBA" id="ARBA00004651"/>
    </source>
</evidence>
<dbReference type="Proteomes" id="UP001500751">
    <property type="component" value="Unassembled WGS sequence"/>
</dbReference>
<sequence length="329" mass="33976">MAADIAETVEEPETVEAVESVDPDKAAESIENVTGEAVTDADAAAGSSDNLANIEAGLDALETSAEPESGRLRSVAASAIPPIVAVVLILAVWQALYAAKIWPDWKLPGPSQVFSSLKDAYTNGDVWPAVWHSISHGAVGFGASVAIGTPLGLLVGRVKAVRAGIGPILSGLQSLPSVAWVPPALMFFGPTPAMLYTVVLLGAVPSIAVGVVSGLDQVPPIYLRVGRNIGARGLASVRHVLLPAALPGYLAGLRQGWAFAWRSLLASEIIVQSAGLGHSLGFLLKNAQDTNDMAGAFAAILLILAVGVAVNQLVFVPLERRVLKARGLA</sequence>
<proteinExistence type="inferred from homology"/>
<keyword evidence="3" id="KW-1003">Cell membrane</keyword>
<accession>A0ABP5F535</accession>
<feature type="transmembrane region" description="Helical" evidence="7">
    <location>
        <begin position="134"/>
        <end position="156"/>
    </location>
</feature>
<feature type="transmembrane region" description="Helical" evidence="7">
    <location>
        <begin position="296"/>
        <end position="316"/>
    </location>
</feature>